<reference evidence="3 4" key="1">
    <citation type="submission" date="2017-04" db="EMBL/GenBank/DDBJ databases">
        <title>Novel microbial lineages endemic to geothermal iron-oxide mats fill important gaps in the evolutionary history of Archaea.</title>
        <authorList>
            <person name="Jay Z.J."/>
            <person name="Beam J.P."/>
            <person name="Dlakic M."/>
            <person name="Rusch D.B."/>
            <person name="Kozubal M.A."/>
            <person name="Inskeep W.P."/>
        </authorList>
    </citation>
    <scope>NUCLEOTIDE SEQUENCE [LARGE SCALE GENOMIC DNA]</scope>
    <source>
        <strain evidence="3">OSP_D</strain>
    </source>
</reference>
<proteinExistence type="predicted"/>
<evidence type="ECO:0000256" key="1">
    <source>
        <dbReference type="SAM" id="MobiDB-lite"/>
    </source>
</evidence>
<feature type="transmembrane region" description="Helical" evidence="2">
    <location>
        <begin position="165"/>
        <end position="187"/>
    </location>
</feature>
<comment type="caution">
    <text evidence="3">The sequence shown here is derived from an EMBL/GenBank/DDBJ whole genome shotgun (WGS) entry which is preliminary data.</text>
</comment>
<evidence type="ECO:0000313" key="3">
    <source>
        <dbReference type="EMBL" id="PSN85307.1"/>
    </source>
</evidence>
<feature type="transmembrane region" description="Helical" evidence="2">
    <location>
        <begin position="108"/>
        <end position="128"/>
    </location>
</feature>
<feature type="transmembrane region" description="Helical" evidence="2">
    <location>
        <begin position="275"/>
        <end position="293"/>
    </location>
</feature>
<feature type="transmembrane region" description="Helical" evidence="2">
    <location>
        <begin position="380"/>
        <end position="401"/>
    </location>
</feature>
<evidence type="ECO:0008006" key="5">
    <source>
        <dbReference type="Google" id="ProtNLM"/>
    </source>
</evidence>
<feature type="transmembrane region" description="Helical" evidence="2">
    <location>
        <begin position="447"/>
        <end position="467"/>
    </location>
</feature>
<dbReference type="AlphaFoldDB" id="A0A2R6AFZ9"/>
<feature type="transmembrane region" description="Helical" evidence="2">
    <location>
        <begin position="538"/>
        <end position="559"/>
    </location>
</feature>
<accession>A0A2R6AFZ9</accession>
<feature type="transmembrane region" description="Helical" evidence="2">
    <location>
        <begin position="35"/>
        <end position="56"/>
    </location>
</feature>
<name>A0A2R6AFZ9_9ARCH</name>
<sequence length="622" mass="66985">MLITLLGVGLAIYGLGFSIQALLYAAGHQPLDAYDVYATIAGSTLLLCGLTLSLSLPQALRFRFPRTPFREVGKPVYGFGSLLAIGVGATLGSPLFVLIPENIMQYEFVSLGALVIATVLSVFMAKVYGDMYVNARKRGLEAVGGPSFTKLAYGSKSVRYFVSRVSMWIANVTLAAYSKIVLVLFTVDYLPPLFEALGVSGLLSFVFTYFLVGVFVFYTVVSALFEKRLLKFTGGMQIVLGAALVVILLYESLALGGSTGWRLQGLITPLHGVSWVWALIIDTGYLYLLFYGFQEIQSLEKYTYEKSGIPGLSALSSKYVMDKPSTMKATMILSVIIAAFINILYAVAVFSAHPSLGSIESSAIPALYLAEAYLGRTHELLMALAFLLATFTTFVPAFLAASRHLASLCEDGYVPKSFSNYSWVFTLGAILLLALGNQNFLVNVINITALISLGVICLSATALTQGARGELLTLSRQAWRKPKNTGGLLPKLVGYTCFVAAAAIYYVDPSVAVFGALAILLAYLAYDVYRLGYTGTQLFLVFLALTSITLVGSQAHTTIPQQSLNLLILTLSLKIEPQTIILLLLAACGGLLLNIAVERPTPAGRRSRKNTPTRSGNESIGG</sequence>
<feature type="transmembrane region" description="Helical" evidence="2">
    <location>
        <begin position="237"/>
        <end position="255"/>
    </location>
</feature>
<keyword evidence="2" id="KW-0812">Transmembrane</keyword>
<feature type="transmembrane region" description="Helical" evidence="2">
    <location>
        <begin position="331"/>
        <end position="352"/>
    </location>
</feature>
<feature type="compositionally biased region" description="Polar residues" evidence="1">
    <location>
        <begin position="612"/>
        <end position="622"/>
    </location>
</feature>
<protein>
    <recommendedName>
        <fullName evidence="5">Amino acid permease/ SLC12A domain-containing protein</fullName>
    </recommendedName>
</protein>
<dbReference type="Proteomes" id="UP000240322">
    <property type="component" value="Unassembled WGS sequence"/>
</dbReference>
<evidence type="ECO:0000256" key="2">
    <source>
        <dbReference type="SAM" id="Phobius"/>
    </source>
</evidence>
<feature type="transmembrane region" description="Helical" evidence="2">
    <location>
        <begin position="488"/>
        <end position="506"/>
    </location>
</feature>
<organism evidence="3 4">
    <name type="scientific">Candidatus Marsarchaeota G2 archaeon OSP_D</name>
    <dbReference type="NCBI Taxonomy" id="1978157"/>
    <lineage>
        <taxon>Archaea</taxon>
        <taxon>Candidatus Marsarchaeota</taxon>
        <taxon>Candidatus Marsarchaeota group 2</taxon>
    </lineage>
</organism>
<feature type="region of interest" description="Disordered" evidence="1">
    <location>
        <begin position="602"/>
        <end position="622"/>
    </location>
</feature>
<feature type="transmembrane region" description="Helical" evidence="2">
    <location>
        <begin position="512"/>
        <end position="529"/>
    </location>
</feature>
<feature type="transmembrane region" description="Helical" evidence="2">
    <location>
        <begin position="199"/>
        <end position="225"/>
    </location>
</feature>
<feature type="transmembrane region" description="Helical" evidence="2">
    <location>
        <begin position="579"/>
        <end position="597"/>
    </location>
</feature>
<keyword evidence="2" id="KW-1133">Transmembrane helix</keyword>
<evidence type="ECO:0000313" key="4">
    <source>
        <dbReference type="Proteomes" id="UP000240322"/>
    </source>
</evidence>
<dbReference type="EMBL" id="NEXE01000245">
    <property type="protein sequence ID" value="PSN85307.1"/>
    <property type="molecule type" value="Genomic_DNA"/>
</dbReference>
<feature type="transmembrane region" description="Helical" evidence="2">
    <location>
        <begin position="76"/>
        <end position="96"/>
    </location>
</feature>
<keyword evidence="2" id="KW-0472">Membrane</keyword>
<feature type="transmembrane region" description="Helical" evidence="2">
    <location>
        <begin position="421"/>
        <end position="441"/>
    </location>
</feature>
<gene>
    <name evidence="3" type="ORF">B9Q03_12400</name>
</gene>
<dbReference type="Gene3D" id="1.20.1740.10">
    <property type="entry name" value="Amino acid/polyamine transporter I"/>
    <property type="match status" value="1"/>
</dbReference>